<dbReference type="InterPro" id="IPR036291">
    <property type="entry name" value="NAD(P)-bd_dom_sf"/>
</dbReference>
<gene>
    <name evidence="4" type="ORF">VKT23_001243</name>
</gene>
<reference evidence="4 5" key="1">
    <citation type="submission" date="2024-01" db="EMBL/GenBank/DDBJ databases">
        <title>A draft genome for the cacao thread blight pathogen Marasmiellus scandens.</title>
        <authorList>
            <person name="Baruah I.K."/>
            <person name="Leung J."/>
            <person name="Bukari Y."/>
            <person name="Amoako-Attah I."/>
            <person name="Meinhardt L.W."/>
            <person name="Bailey B.A."/>
            <person name="Cohen S.P."/>
        </authorList>
    </citation>
    <scope>NUCLEOTIDE SEQUENCE [LARGE SCALE GENOMIC DNA]</scope>
    <source>
        <strain evidence="4 5">GH-19</strain>
    </source>
</reference>
<keyword evidence="5" id="KW-1185">Reference proteome</keyword>
<evidence type="ECO:0000256" key="2">
    <source>
        <dbReference type="ARBA" id="ARBA00023445"/>
    </source>
</evidence>
<organism evidence="4 5">
    <name type="scientific">Marasmiellus scandens</name>
    <dbReference type="NCBI Taxonomy" id="2682957"/>
    <lineage>
        <taxon>Eukaryota</taxon>
        <taxon>Fungi</taxon>
        <taxon>Dikarya</taxon>
        <taxon>Basidiomycota</taxon>
        <taxon>Agaricomycotina</taxon>
        <taxon>Agaricomycetes</taxon>
        <taxon>Agaricomycetidae</taxon>
        <taxon>Agaricales</taxon>
        <taxon>Marasmiineae</taxon>
        <taxon>Omphalotaceae</taxon>
        <taxon>Marasmiellus</taxon>
    </lineage>
</organism>
<evidence type="ECO:0000259" key="3">
    <source>
        <dbReference type="Pfam" id="PF01370"/>
    </source>
</evidence>
<dbReference type="InterPro" id="IPR050425">
    <property type="entry name" value="NAD(P)_dehydrat-like"/>
</dbReference>
<proteinExistence type="inferred from homology"/>
<accession>A0ABR1K7I3</accession>
<feature type="domain" description="NAD-dependent epimerase/dehydratase" evidence="3">
    <location>
        <begin position="6"/>
        <end position="243"/>
    </location>
</feature>
<evidence type="ECO:0000256" key="1">
    <source>
        <dbReference type="ARBA" id="ARBA00023002"/>
    </source>
</evidence>
<dbReference type="Pfam" id="PF01370">
    <property type="entry name" value="Epimerase"/>
    <property type="match status" value="1"/>
</dbReference>
<dbReference type="Gene3D" id="3.40.50.720">
    <property type="entry name" value="NAD(P)-binding Rossmann-like Domain"/>
    <property type="match status" value="1"/>
</dbReference>
<comment type="similarity">
    <text evidence="2">Belongs to the NAD(P)-dependent epimerase/dehydratase family. Dihydroflavonol-4-reductase subfamily.</text>
</comment>
<dbReference type="SUPFAM" id="SSF51735">
    <property type="entry name" value="NAD(P)-binding Rossmann-fold domains"/>
    <property type="match status" value="1"/>
</dbReference>
<name>A0ABR1K7I3_9AGAR</name>
<evidence type="ECO:0000313" key="5">
    <source>
        <dbReference type="Proteomes" id="UP001498398"/>
    </source>
</evidence>
<dbReference type="EMBL" id="JBANRG010000001">
    <property type="protein sequence ID" value="KAK7473142.1"/>
    <property type="molecule type" value="Genomic_DNA"/>
</dbReference>
<dbReference type="InterPro" id="IPR001509">
    <property type="entry name" value="Epimerase_deHydtase"/>
</dbReference>
<dbReference type="PANTHER" id="PTHR10366:SF564">
    <property type="entry name" value="STEROL-4-ALPHA-CARBOXYLATE 3-DEHYDROGENASE, DECARBOXYLATING"/>
    <property type="match status" value="1"/>
</dbReference>
<dbReference type="Proteomes" id="UP001498398">
    <property type="component" value="Unassembled WGS sequence"/>
</dbReference>
<sequence>MASRTVLVTGASGFVGSHVVKATLEKGYNAVAIARGSKAAYIKKACETYSDRLRVVEVDDIFNGQIDKEIFKGVDSLIHVATPIPGKTPIPDVIPNSIKGTLNIIEQAGDAGIKSIVVTGTMASIRNPAGTFKNDDWNPLTTEQALASKDPMAIYAASKKYAELAVWEWAEKHPDVEVSVLLPPLIVGPYAHEFYDLQIDNQSLSNKFFYGLIFPDGRFPPHSLYTDVRDLAKAHVNALDAPPTSAIGRKRVLFSSPHELDYKDALKMIGEKRPQLKDRLNKGEPAPSPLKRTPCDFKRIEEVTGFKTEDFHTVEQTLLDLFDDYLVSEEKWKAEGLDVTIKLPM</sequence>
<keyword evidence="1" id="KW-0560">Oxidoreductase</keyword>
<dbReference type="PANTHER" id="PTHR10366">
    <property type="entry name" value="NAD DEPENDENT EPIMERASE/DEHYDRATASE"/>
    <property type="match status" value="1"/>
</dbReference>
<comment type="caution">
    <text evidence="4">The sequence shown here is derived from an EMBL/GenBank/DDBJ whole genome shotgun (WGS) entry which is preliminary data.</text>
</comment>
<protein>
    <recommendedName>
        <fullName evidence="3">NAD-dependent epimerase/dehydratase domain-containing protein</fullName>
    </recommendedName>
</protein>
<evidence type="ECO:0000313" key="4">
    <source>
        <dbReference type="EMBL" id="KAK7473142.1"/>
    </source>
</evidence>